<comment type="caution">
    <text evidence="3">The sequence shown here is derived from an EMBL/GenBank/DDBJ whole genome shotgun (WGS) entry which is preliminary data.</text>
</comment>
<feature type="domain" description="Myb/SANT-like DNA-binding" evidence="2">
    <location>
        <begin position="3"/>
        <end position="57"/>
    </location>
</feature>
<feature type="region of interest" description="Disordered" evidence="1">
    <location>
        <begin position="144"/>
        <end position="163"/>
    </location>
</feature>
<organism evidence="3 4">
    <name type="scientific">Acipenser oxyrinchus oxyrinchus</name>
    <dbReference type="NCBI Taxonomy" id="40147"/>
    <lineage>
        <taxon>Eukaryota</taxon>
        <taxon>Metazoa</taxon>
        <taxon>Chordata</taxon>
        <taxon>Craniata</taxon>
        <taxon>Vertebrata</taxon>
        <taxon>Euteleostomi</taxon>
        <taxon>Actinopterygii</taxon>
        <taxon>Chondrostei</taxon>
        <taxon>Acipenseriformes</taxon>
        <taxon>Acipenseridae</taxon>
        <taxon>Acipenser</taxon>
    </lineage>
</organism>
<evidence type="ECO:0000313" key="3">
    <source>
        <dbReference type="EMBL" id="KAK1150619.1"/>
    </source>
</evidence>
<evidence type="ECO:0000313" key="4">
    <source>
        <dbReference type="Proteomes" id="UP001230051"/>
    </source>
</evidence>
<dbReference type="Gene3D" id="1.10.10.60">
    <property type="entry name" value="Homeodomain-like"/>
    <property type="match status" value="1"/>
</dbReference>
<reference evidence="3" key="1">
    <citation type="submission" date="2022-02" db="EMBL/GenBank/DDBJ databases">
        <title>Atlantic sturgeon de novo genome assembly.</title>
        <authorList>
            <person name="Stock M."/>
            <person name="Klopp C."/>
            <person name="Guiguen Y."/>
            <person name="Cabau C."/>
            <person name="Parinello H."/>
            <person name="Santidrian Yebra-Pimentel E."/>
            <person name="Kuhl H."/>
            <person name="Dirks R.P."/>
            <person name="Guessner J."/>
            <person name="Wuertz S."/>
            <person name="Du K."/>
            <person name="Schartl M."/>
        </authorList>
    </citation>
    <scope>NUCLEOTIDE SEQUENCE</scope>
    <source>
        <strain evidence="3">STURGEONOMICS-FGT-2020</strain>
        <tissue evidence="3">Whole blood</tissue>
    </source>
</reference>
<feature type="region of interest" description="Disordered" evidence="1">
    <location>
        <begin position="65"/>
        <end position="117"/>
    </location>
</feature>
<dbReference type="Pfam" id="PF13837">
    <property type="entry name" value="Myb_DNA-bind_4"/>
    <property type="match status" value="1"/>
</dbReference>
<keyword evidence="4" id="KW-1185">Reference proteome</keyword>
<gene>
    <name evidence="3" type="ORF">AOXY_G33633</name>
</gene>
<name>A0AAD8FRM3_ACIOX</name>
<evidence type="ECO:0000256" key="1">
    <source>
        <dbReference type="SAM" id="MobiDB-lite"/>
    </source>
</evidence>
<dbReference type="InterPro" id="IPR044822">
    <property type="entry name" value="Myb_DNA-bind_4"/>
</dbReference>
<sequence length="292" mass="32931">MRVYRQVSRALGVLGVRRSPVQCREKIKKLKVDYRKMRGGAQVTDRRFCKLYPLLDAVMKRRGEREGEGLARENSQPPHSSCGREAVSSAPELTVEMPRTSSSHPAVQPCPASPPAVLSRVSSPSLSVCSEDCVQNTAPLSPERRAVPLGLRRRGSRGPRQADSELFQYLRESDSQYLETQRQYLALEREERARDREAWQESHRTVVKALLQVARGLERGRGEGRRAGEREEGQGRGGEEERGEIRGREERGGEKGDERGEGEREMRGRETGERRGREMRGRGRREAGGEGK</sequence>
<accession>A0AAD8FRM3</accession>
<proteinExistence type="predicted"/>
<dbReference type="EMBL" id="JAGXEW010000057">
    <property type="protein sequence ID" value="KAK1150619.1"/>
    <property type="molecule type" value="Genomic_DNA"/>
</dbReference>
<dbReference type="AlphaFoldDB" id="A0AAD8FRM3"/>
<feature type="region of interest" description="Disordered" evidence="1">
    <location>
        <begin position="220"/>
        <end position="292"/>
    </location>
</feature>
<dbReference type="Proteomes" id="UP001230051">
    <property type="component" value="Unassembled WGS sequence"/>
</dbReference>
<evidence type="ECO:0000259" key="2">
    <source>
        <dbReference type="Pfam" id="PF13837"/>
    </source>
</evidence>
<protein>
    <submittedName>
        <fullName evidence="3">Undifferentiated embryonic cell transcription factor 1-like</fullName>
    </submittedName>
</protein>